<proteinExistence type="predicted"/>
<dbReference type="Pfam" id="PF15803">
    <property type="entry name" value="zf-SCNM1"/>
    <property type="match status" value="1"/>
</dbReference>
<reference evidence="14 15" key="1">
    <citation type="journal article" date="2018" name="Sci. Rep.">
        <title>Comparative analysis of the Pocillopora damicornis genome highlights role of immune system in coral evolution.</title>
        <authorList>
            <person name="Cunning R."/>
            <person name="Bay R.A."/>
            <person name="Gillette P."/>
            <person name="Baker A.C."/>
            <person name="Traylor-Knowles N."/>
        </authorList>
    </citation>
    <scope>NUCLEOTIDE SEQUENCE [LARGE SCALE GENOMIC DNA]</scope>
    <source>
        <strain evidence="14">RSMAS</strain>
        <tissue evidence="14">Whole animal</tissue>
    </source>
</reference>
<feature type="compositionally biased region" description="Acidic residues" evidence="11">
    <location>
        <begin position="242"/>
        <end position="251"/>
    </location>
</feature>
<dbReference type="GO" id="GO:0006397">
    <property type="term" value="P:mRNA processing"/>
    <property type="evidence" value="ECO:0007669"/>
    <property type="project" value="UniProtKB-KW"/>
</dbReference>
<dbReference type="GO" id="GO:0008380">
    <property type="term" value="P:RNA splicing"/>
    <property type="evidence" value="ECO:0007669"/>
    <property type="project" value="UniProtKB-KW"/>
</dbReference>
<dbReference type="AlphaFoldDB" id="A0A3M6U1U3"/>
<gene>
    <name evidence="14" type="ORF">pdam_00015119</name>
</gene>
<keyword evidence="9" id="KW-0508">mRNA splicing</keyword>
<dbReference type="EMBL" id="RCHS01002403">
    <property type="protein sequence ID" value="RMX47610.1"/>
    <property type="molecule type" value="Genomic_DNA"/>
</dbReference>
<dbReference type="GO" id="GO:0016607">
    <property type="term" value="C:nuclear speck"/>
    <property type="evidence" value="ECO:0007669"/>
    <property type="project" value="UniProtKB-SubCell"/>
</dbReference>
<keyword evidence="7" id="KW-0863">Zinc-finger</keyword>
<evidence type="ECO:0000313" key="14">
    <source>
        <dbReference type="EMBL" id="RMX47610.1"/>
    </source>
</evidence>
<feature type="compositionally biased region" description="Basic and acidic residues" evidence="11">
    <location>
        <begin position="129"/>
        <end position="138"/>
    </location>
</feature>
<name>A0A3M6U1U3_POCDA</name>
<dbReference type="InterPro" id="IPR033570">
    <property type="entry name" value="SCNM1"/>
</dbReference>
<evidence type="ECO:0000256" key="3">
    <source>
        <dbReference type="ARBA" id="ARBA00020620"/>
    </source>
</evidence>
<evidence type="ECO:0000256" key="11">
    <source>
        <dbReference type="SAM" id="MobiDB-lite"/>
    </source>
</evidence>
<evidence type="ECO:0000256" key="5">
    <source>
        <dbReference type="ARBA" id="ARBA00022723"/>
    </source>
</evidence>
<dbReference type="GO" id="GO:0005681">
    <property type="term" value="C:spliceosomal complex"/>
    <property type="evidence" value="ECO:0007669"/>
    <property type="project" value="UniProtKB-KW"/>
</dbReference>
<keyword evidence="10" id="KW-0539">Nucleus</keyword>
<dbReference type="InterPro" id="IPR031622">
    <property type="entry name" value="Znf-SCNM1"/>
</dbReference>
<keyword evidence="4" id="KW-0507">mRNA processing</keyword>
<feature type="domain" description="Sodium channel modifier 1 acidic C-terminal" evidence="13">
    <location>
        <begin position="216"/>
        <end position="256"/>
    </location>
</feature>
<evidence type="ECO:0000256" key="8">
    <source>
        <dbReference type="ARBA" id="ARBA00022833"/>
    </source>
</evidence>
<evidence type="ECO:0000259" key="12">
    <source>
        <dbReference type="Pfam" id="PF15803"/>
    </source>
</evidence>
<feature type="compositionally biased region" description="Basic and acidic residues" evidence="11">
    <location>
        <begin position="148"/>
        <end position="169"/>
    </location>
</feature>
<evidence type="ECO:0000256" key="9">
    <source>
        <dbReference type="ARBA" id="ARBA00023187"/>
    </source>
</evidence>
<feature type="compositionally biased region" description="Basic and acidic residues" evidence="11">
    <location>
        <begin position="178"/>
        <end position="189"/>
    </location>
</feature>
<evidence type="ECO:0000313" key="15">
    <source>
        <dbReference type="Proteomes" id="UP000275408"/>
    </source>
</evidence>
<comment type="caution">
    <text evidence="14">The sequence shown here is derived from an EMBL/GenBank/DDBJ whole genome shotgun (WGS) entry which is preliminary data.</text>
</comment>
<keyword evidence="8" id="KW-0862">Zinc</keyword>
<evidence type="ECO:0000256" key="10">
    <source>
        <dbReference type="ARBA" id="ARBA00023242"/>
    </source>
</evidence>
<feature type="region of interest" description="Disordered" evidence="11">
    <location>
        <begin position="116"/>
        <end position="264"/>
    </location>
</feature>
<keyword evidence="6" id="KW-0747">Spliceosome</keyword>
<feature type="domain" description="Sodium channel modifier 1 zinc-finger" evidence="12">
    <location>
        <begin position="44"/>
        <end position="69"/>
    </location>
</feature>
<evidence type="ECO:0000259" key="13">
    <source>
        <dbReference type="Pfam" id="PF15805"/>
    </source>
</evidence>
<dbReference type="GO" id="GO:0008270">
    <property type="term" value="F:zinc ion binding"/>
    <property type="evidence" value="ECO:0007669"/>
    <property type="project" value="UniProtKB-KW"/>
</dbReference>
<keyword evidence="15" id="KW-1185">Reference proteome</keyword>
<dbReference type="PANTHER" id="PTHR32297:SF1">
    <property type="entry name" value="SODIUM CHANNEL MODIFIER 1"/>
    <property type="match status" value="1"/>
</dbReference>
<protein>
    <recommendedName>
        <fullName evidence="3">Sodium channel modifier 1</fullName>
    </recommendedName>
</protein>
<accession>A0A3M6U1U3</accession>
<sequence length="264" mass="30457">MSFKRVGDDPTALRVQKRQRVSELLLEEIPEDEATLTKNGRFACLVCKHCPVFDTVAVLRIHRQGKKHFSYAKVRLEKLIEDAEIRQKREHMKYMEKVMDDANEDESPLLKITQQKKELALQGSKSSIKHKESKERTSKQLPFFQRRKPIDLDICNDKPGYKHVQRTESSKNLSNSVKDSESNHFEKTKQSMKPSIDTPGPKSQKKTPLSPGELARRKHFSRLRQAGWIMGLDGKWQKDENAEFDSDEDEPPPPPPSSYDLTST</sequence>
<evidence type="ECO:0000256" key="2">
    <source>
        <dbReference type="ARBA" id="ARBA00004642"/>
    </source>
</evidence>
<evidence type="ECO:0000256" key="6">
    <source>
        <dbReference type="ARBA" id="ARBA00022728"/>
    </source>
</evidence>
<keyword evidence="5" id="KW-0479">Metal-binding</keyword>
<evidence type="ECO:0000256" key="4">
    <source>
        <dbReference type="ARBA" id="ARBA00022664"/>
    </source>
</evidence>
<evidence type="ECO:0000256" key="1">
    <source>
        <dbReference type="ARBA" id="ARBA00004324"/>
    </source>
</evidence>
<dbReference type="OrthoDB" id="1924550at2759"/>
<dbReference type="PANTHER" id="PTHR32297">
    <property type="entry name" value="SODIUM CHANNEL MODIFIER 1"/>
    <property type="match status" value="1"/>
</dbReference>
<dbReference type="STRING" id="46731.A0A3M6U1U3"/>
<dbReference type="Proteomes" id="UP000275408">
    <property type="component" value="Unassembled WGS sequence"/>
</dbReference>
<evidence type="ECO:0000256" key="7">
    <source>
        <dbReference type="ARBA" id="ARBA00022771"/>
    </source>
</evidence>
<dbReference type="OMA" id="NGKYACT"/>
<dbReference type="Pfam" id="PF15805">
    <property type="entry name" value="SCNM1_acidic"/>
    <property type="match status" value="1"/>
</dbReference>
<organism evidence="14 15">
    <name type="scientific">Pocillopora damicornis</name>
    <name type="common">Cauliflower coral</name>
    <name type="synonym">Millepora damicornis</name>
    <dbReference type="NCBI Taxonomy" id="46731"/>
    <lineage>
        <taxon>Eukaryota</taxon>
        <taxon>Metazoa</taxon>
        <taxon>Cnidaria</taxon>
        <taxon>Anthozoa</taxon>
        <taxon>Hexacorallia</taxon>
        <taxon>Scleractinia</taxon>
        <taxon>Astrocoeniina</taxon>
        <taxon>Pocilloporidae</taxon>
        <taxon>Pocillopora</taxon>
    </lineage>
</organism>
<dbReference type="InterPro" id="IPR031625">
    <property type="entry name" value="SCNM1_acidic"/>
</dbReference>
<comment type="subcellular location">
    <subcellularLocation>
        <location evidence="1">Nucleus speckle</location>
    </subcellularLocation>
    <subcellularLocation>
        <location evidence="2">Nucleus</location>
        <location evidence="2">Nucleoplasm</location>
    </subcellularLocation>
</comment>